<evidence type="ECO:0008006" key="2">
    <source>
        <dbReference type="Google" id="ProtNLM"/>
    </source>
</evidence>
<reference evidence="1" key="1">
    <citation type="journal article" date="2015" name="Nature">
        <title>Complex archaea that bridge the gap between prokaryotes and eukaryotes.</title>
        <authorList>
            <person name="Spang A."/>
            <person name="Saw J.H."/>
            <person name="Jorgensen S.L."/>
            <person name="Zaremba-Niedzwiedzka K."/>
            <person name="Martijn J."/>
            <person name="Lind A.E."/>
            <person name="van Eijk R."/>
            <person name="Schleper C."/>
            <person name="Guy L."/>
            <person name="Ettema T.J."/>
        </authorList>
    </citation>
    <scope>NUCLEOTIDE SEQUENCE</scope>
</reference>
<evidence type="ECO:0000313" key="1">
    <source>
        <dbReference type="EMBL" id="KKN43177.1"/>
    </source>
</evidence>
<protein>
    <recommendedName>
        <fullName evidence="2">DOD-type homing endonuclease domain-containing protein</fullName>
    </recommendedName>
</protein>
<dbReference type="SUPFAM" id="SSF55608">
    <property type="entry name" value="Homing endonucleases"/>
    <property type="match status" value="1"/>
</dbReference>
<gene>
    <name evidence="1" type="ORF">LCGC14_0705900</name>
</gene>
<dbReference type="AlphaFoldDB" id="A0A0F9R1W3"/>
<name>A0A0F9R1W3_9ZZZZ</name>
<accession>A0A0F9R1W3</accession>
<organism evidence="1">
    <name type="scientific">marine sediment metagenome</name>
    <dbReference type="NCBI Taxonomy" id="412755"/>
    <lineage>
        <taxon>unclassified sequences</taxon>
        <taxon>metagenomes</taxon>
        <taxon>ecological metagenomes</taxon>
    </lineage>
</organism>
<comment type="caution">
    <text evidence="1">The sequence shown here is derived from an EMBL/GenBank/DDBJ whole genome shotgun (WGS) entry which is preliminary data.</text>
</comment>
<proteinExistence type="predicted"/>
<dbReference type="InterPro" id="IPR027434">
    <property type="entry name" value="Homing_endonucl"/>
</dbReference>
<dbReference type="Gene3D" id="3.10.28.10">
    <property type="entry name" value="Homing endonucleases"/>
    <property type="match status" value="1"/>
</dbReference>
<dbReference type="EMBL" id="LAZR01001529">
    <property type="protein sequence ID" value="KKN43177.1"/>
    <property type="molecule type" value="Genomic_DNA"/>
</dbReference>
<sequence>MSDRKDLELFCKDKKRKFKDIRSNCNLSANFEYKIKNINSLEAIKDIFIVEIPENSPLWRLRAYFLGFFYTDGSIFRIKKPIQYMVYAAQNEKDKDIIENLQKAIGGNITGPNEVGRIRLEFTNKELYFKLQKLGMVEKHNLKVGALKVRVPIIVNRKINGISLLRDFVRGLLEGDGCFSGCYEDCSLRYQLLGPKQFIKALNERILEEIPDISSFITPAYLKVFLKDNKEYIFFGKNRIYIKGRGLYELTPKDLENGKIERREHKWLTKLHFAGAFNSIRFFKWLYCDDDNFDEIEIIGIKLCGSRKFQKALFALGNKTKRKEKLAPEWRDIIYQVIPELDNKFYESRELMQIVNESLRETLNKLEVEHIFEGKKITKLDSFVYRLKFFEYVDNLIGHFRKKEGKVCKNYYYSKLNPPKNLPNNMFYYIDLVKLNGEIIRNIKNLIISLFIRNNIVKSFEIILEEILETKIFSKSSVPKSRIKLYLMELVAFNILLADDGMEDIKSNKFFFNLNALEDIFKLDSKVIKNKYYKFLSSLTKI</sequence>